<dbReference type="EMBL" id="SGPL01000028">
    <property type="protein sequence ID" value="THH20147.1"/>
    <property type="molecule type" value="Genomic_DNA"/>
</dbReference>
<keyword evidence="2" id="KW-1185">Reference proteome</keyword>
<comment type="caution">
    <text evidence="1">The sequence shown here is derived from an EMBL/GenBank/DDBJ whole genome shotgun (WGS) entry which is preliminary data.</text>
</comment>
<protein>
    <submittedName>
        <fullName evidence="1">Uncharacterized protein</fullName>
    </submittedName>
</protein>
<organism evidence="1 2">
    <name type="scientific">Bondarzewia mesenterica</name>
    <dbReference type="NCBI Taxonomy" id="1095465"/>
    <lineage>
        <taxon>Eukaryota</taxon>
        <taxon>Fungi</taxon>
        <taxon>Dikarya</taxon>
        <taxon>Basidiomycota</taxon>
        <taxon>Agaricomycotina</taxon>
        <taxon>Agaricomycetes</taxon>
        <taxon>Russulales</taxon>
        <taxon>Bondarzewiaceae</taxon>
        <taxon>Bondarzewia</taxon>
    </lineage>
</organism>
<accession>A0A4S4M678</accession>
<evidence type="ECO:0000313" key="2">
    <source>
        <dbReference type="Proteomes" id="UP000310158"/>
    </source>
</evidence>
<reference evidence="1 2" key="1">
    <citation type="submission" date="2019-02" db="EMBL/GenBank/DDBJ databases">
        <title>Genome sequencing of the rare red list fungi Bondarzewia mesenterica.</title>
        <authorList>
            <person name="Buettner E."/>
            <person name="Kellner H."/>
        </authorList>
    </citation>
    <scope>NUCLEOTIDE SEQUENCE [LARGE SCALE GENOMIC DNA]</scope>
    <source>
        <strain evidence="1 2">DSM 108281</strain>
    </source>
</reference>
<sequence length="189" mass="20729">MDAMKIVRFHFHNGFALKLASTELISPKEILANEVFPPARRRVDAIPFEARLSNDIRFVLPTGDFRTSGSATTTRRGGPAPTTVVPFDDDPVVSPLDFGDSWGIKLERRRAFSLRMGPIFDRRRAAFMDEPTACGVCCPRRGLVIVLLSCAPFDIRGLLIDSELLLDSSGCAELRLRSASGAPRLPGVS</sequence>
<name>A0A4S4M678_9AGAM</name>
<proteinExistence type="predicted"/>
<gene>
    <name evidence="1" type="ORF">EW146_g1155</name>
</gene>
<dbReference type="Proteomes" id="UP000310158">
    <property type="component" value="Unassembled WGS sequence"/>
</dbReference>
<dbReference type="AlphaFoldDB" id="A0A4S4M678"/>
<evidence type="ECO:0000313" key="1">
    <source>
        <dbReference type="EMBL" id="THH20147.1"/>
    </source>
</evidence>